<evidence type="ECO:0000313" key="13">
    <source>
        <dbReference type="Proteomes" id="UP000228934"/>
    </source>
</evidence>
<name>A0A2G9QJG9_AQUCT</name>
<proteinExistence type="inferred from homology"/>
<keyword evidence="4" id="KW-0548">Nucleotidyltransferase</keyword>
<dbReference type="Pfam" id="PF01129">
    <property type="entry name" value="ART"/>
    <property type="match status" value="1"/>
</dbReference>
<evidence type="ECO:0000256" key="10">
    <source>
        <dbReference type="RuleBase" id="RU361228"/>
    </source>
</evidence>
<evidence type="ECO:0000256" key="1">
    <source>
        <dbReference type="ARBA" id="ARBA00009558"/>
    </source>
</evidence>
<evidence type="ECO:0000313" key="12">
    <source>
        <dbReference type="EMBL" id="PIO15253.1"/>
    </source>
</evidence>
<dbReference type="Gene3D" id="3.90.176.10">
    <property type="entry name" value="Toxin ADP-ribosyltransferase, Chain A, domain 1"/>
    <property type="match status" value="1"/>
</dbReference>
<dbReference type="GO" id="GO:0106274">
    <property type="term" value="F:NAD+-protein-arginine ADP-ribosyltransferase activity"/>
    <property type="evidence" value="ECO:0007669"/>
    <property type="project" value="UniProtKB-EC"/>
</dbReference>
<gene>
    <name evidence="12" type="ORF">AB205_0176300</name>
</gene>
<keyword evidence="11" id="KW-1133">Transmembrane helix</keyword>
<keyword evidence="6 10" id="KW-0521">NADP</keyword>
<organism evidence="12 13">
    <name type="scientific">Aquarana catesbeiana</name>
    <name type="common">American bullfrog</name>
    <name type="synonym">Rana catesbeiana</name>
    <dbReference type="NCBI Taxonomy" id="8400"/>
    <lineage>
        <taxon>Eukaryota</taxon>
        <taxon>Metazoa</taxon>
        <taxon>Chordata</taxon>
        <taxon>Craniata</taxon>
        <taxon>Vertebrata</taxon>
        <taxon>Euteleostomi</taxon>
        <taxon>Amphibia</taxon>
        <taxon>Batrachia</taxon>
        <taxon>Anura</taxon>
        <taxon>Neobatrachia</taxon>
        <taxon>Ranoidea</taxon>
        <taxon>Ranidae</taxon>
        <taxon>Aquarana</taxon>
    </lineage>
</organism>
<reference evidence="13" key="1">
    <citation type="journal article" date="2017" name="Nat. Commun.">
        <title>The North American bullfrog draft genome provides insight into hormonal regulation of long noncoding RNA.</title>
        <authorList>
            <person name="Hammond S.A."/>
            <person name="Warren R.L."/>
            <person name="Vandervalk B.P."/>
            <person name="Kucuk E."/>
            <person name="Khan H."/>
            <person name="Gibb E.A."/>
            <person name="Pandoh P."/>
            <person name="Kirk H."/>
            <person name="Zhao Y."/>
            <person name="Jones M."/>
            <person name="Mungall A.J."/>
            <person name="Coope R."/>
            <person name="Pleasance S."/>
            <person name="Moore R.A."/>
            <person name="Holt R.A."/>
            <person name="Round J.M."/>
            <person name="Ohora S."/>
            <person name="Walle B.V."/>
            <person name="Veldhoen N."/>
            <person name="Helbing C.C."/>
            <person name="Birol I."/>
        </authorList>
    </citation>
    <scope>NUCLEOTIDE SEQUENCE [LARGE SCALE GENOMIC DNA]</scope>
</reference>
<feature type="transmembrane region" description="Helical" evidence="11">
    <location>
        <begin position="237"/>
        <end position="254"/>
    </location>
</feature>
<evidence type="ECO:0000256" key="5">
    <source>
        <dbReference type="ARBA" id="ARBA00022729"/>
    </source>
</evidence>
<dbReference type="EC" id="2.4.2.31" evidence="10"/>
<accession>A0A2G9QJG9</accession>
<dbReference type="Proteomes" id="UP000228934">
    <property type="component" value="Unassembled WGS sequence"/>
</dbReference>
<keyword evidence="3 10" id="KW-0808">Transferase</keyword>
<dbReference type="FunFam" id="3.90.176.10:FF:000001">
    <property type="entry name" value="NAD(P)(+)--arginine ADP-ribosyltransferase"/>
    <property type="match status" value="1"/>
</dbReference>
<dbReference type="GO" id="GO:0016779">
    <property type="term" value="F:nucleotidyltransferase activity"/>
    <property type="evidence" value="ECO:0007669"/>
    <property type="project" value="UniProtKB-KW"/>
</dbReference>
<evidence type="ECO:0000256" key="11">
    <source>
        <dbReference type="SAM" id="Phobius"/>
    </source>
</evidence>
<sequence length="255" mass="29378">MSDMAFDDQYEGCIEDMENNISSLLAKEKQTNPEFSSTWDAAEKRWNTEKPSVPSGFRDEYGIAIMAYSNKNSNLYSNFNSAVRNYSSRDTFHYHSLHFLMTRAVVLLRSSCWWSPCLVYRGMKDIFFEHKGGNVRFGQFSSSSTSQKVAESFGDDTFFTFTSCFGAQINKYSYYPEEEEVLIPVDEVFTVTNFTKQGGKNRFVLETTKTRCHYYNCDYLNKGGKSSTCVFSRGTRMYSSLVVIALLLCQFFIFK</sequence>
<keyword evidence="7 10" id="KW-0520">NAD</keyword>
<dbReference type="PANTHER" id="PTHR10339:SF26">
    <property type="entry name" value="NAD(P)(+)--ARGININE ADP-RIBOSYLTRANSFERASE"/>
    <property type="match status" value="1"/>
</dbReference>
<keyword evidence="13" id="KW-1185">Reference proteome</keyword>
<dbReference type="OrthoDB" id="423533at2759"/>
<dbReference type="InterPro" id="IPR050999">
    <property type="entry name" value="ADP-ribosyltransferase_ARG"/>
</dbReference>
<dbReference type="InterPro" id="IPR000768">
    <property type="entry name" value="ART"/>
</dbReference>
<keyword evidence="8" id="KW-1015">Disulfide bond</keyword>
<dbReference type="PANTHER" id="PTHR10339">
    <property type="entry name" value="ADP-RIBOSYLTRANSFERASE"/>
    <property type="match status" value="1"/>
</dbReference>
<dbReference type="AlphaFoldDB" id="A0A2G9QJG9"/>
<evidence type="ECO:0000256" key="2">
    <source>
        <dbReference type="ARBA" id="ARBA00022676"/>
    </source>
</evidence>
<dbReference type="GO" id="GO:0003950">
    <property type="term" value="F:NAD+ poly-ADP-ribosyltransferase activity"/>
    <property type="evidence" value="ECO:0007669"/>
    <property type="project" value="TreeGrafter"/>
</dbReference>
<keyword evidence="2 10" id="KW-0328">Glycosyltransferase</keyword>
<evidence type="ECO:0000256" key="4">
    <source>
        <dbReference type="ARBA" id="ARBA00022695"/>
    </source>
</evidence>
<evidence type="ECO:0000256" key="9">
    <source>
        <dbReference type="ARBA" id="ARBA00047597"/>
    </source>
</evidence>
<evidence type="ECO:0000256" key="3">
    <source>
        <dbReference type="ARBA" id="ARBA00022679"/>
    </source>
</evidence>
<keyword evidence="11" id="KW-0812">Transmembrane</keyword>
<dbReference type="SUPFAM" id="SSF56399">
    <property type="entry name" value="ADP-ribosylation"/>
    <property type="match status" value="1"/>
</dbReference>
<keyword evidence="11" id="KW-0472">Membrane</keyword>
<evidence type="ECO:0000256" key="8">
    <source>
        <dbReference type="ARBA" id="ARBA00023157"/>
    </source>
</evidence>
<comment type="catalytic activity">
    <reaction evidence="9 10">
        <text>L-arginyl-[protein] + NAD(+) = N(omega)-(ADP-D-ribosyl)-L-arginyl-[protein] + nicotinamide + H(+)</text>
        <dbReference type="Rhea" id="RHEA:19149"/>
        <dbReference type="Rhea" id="RHEA-COMP:10532"/>
        <dbReference type="Rhea" id="RHEA-COMP:15087"/>
        <dbReference type="ChEBI" id="CHEBI:15378"/>
        <dbReference type="ChEBI" id="CHEBI:17154"/>
        <dbReference type="ChEBI" id="CHEBI:29965"/>
        <dbReference type="ChEBI" id="CHEBI:57540"/>
        <dbReference type="ChEBI" id="CHEBI:142554"/>
        <dbReference type="EC" id="2.4.2.31"/>
    </reaction>
</comment>
<dbReference type="EMBL" id="KV978717">
    <property type="protein sequence ID" value="PIO15253.1"/>
    <property type="molecule type" value="Genomic_DNA"/>
</dbReference>
<dbReference type="PROSITE" id="PS51996">
    <property type="entry name" value="TR_MART"/>
    <property type="match status" value="1"/>
</dbReference>
<evidence type="ECO:0000256" key="6">
    <source>
        <dbReference type="ARBA" id="ARBA00022857"/>
    </source>
</evidence>
<protein>
    <recommendedName>
        <fullName evidence="10">NAD(P)(+)--arginine ADP-ribosyltransferase</fullName>
        <ecNumber evidence="10">2.4.2.31</ecNumber>
    </recommendedName>
    <alternativeName>
        <fullName evidence="10">Mono(ADP-ribosyl)transferase</fullName>
    </alternativeName>
</protein>
<dbReference type="PRINTS" id="PR00970">
    <property type="entry name" value="RIBTRNSFRASE"/>
</dbReference>
<evidence type="ECO:0000256" key="7">
    <source>
        <dbReference type="ARBA" id="ARBA00023027"/>
    </source>
</evidence>
<keyword evidence="5" id="KW-0732">Signal</keyword>
<comment type="similarity">
    <text evidence="1 10">Belongs to the Arg-specific ADP-ribosyltransferase family.</text>
</comment>